<evidence type="ECO:0008006" key="4">
    <source>
        <dbReference type="Google" id="ProtNLM"/>
    </source>
</evidence>
<feature type="region of interest" description="Disordered" evidence="1">
    <location>
        <begin position="91"/>
        <end position="122"/>
    </location>
</feature>
<gene>
    <name evidence="2" type="ORF">M2280_005260</name>
</gene>
<protein>
    <recommendedName>
        <fullName evidence="4">MarR family transcriptional regulator</fullName>
    </recommendedName>
</protein>
<evidence type="ECO:0000256" key="1">
    <source>
        <dbReference type="SAM" id="MobiDB-lite"/>
    </source>
</evidence>
<proteinExistence type="predicted"/>
<sequence>MSRPRTLAADLIAWPDRIAILQQVWDEKSIRCRDLVAWYISAHPSDDDPREDFRSHLTVMEHRRVVALHYRDDCWRVTVTKRGRDLLDRARHAAKSVAASTPRRRTTVATRGRRRRSTADSR</sequence>
<dbReference type="RefSeq" id="WP_280763258.1">
    <property type="nucleotide sequence ID" value="NZ_JARXVC010000017.1"/>
</dbReference>
<dbReference type="EMBL" id="JARXVC010000017">
    <property type="protein sequence ID" value="MDH6284009.1"/>
    <property type="molecule type" value="Genomic_DNA"/>
</dbReference>
<evidence type="ECO:0000313" key="2">
    <source>
        <dbReference type="EMBL" id="MDH6284009.1"/>
    </source>
</evidence>
<feature type="compositionally biased region" description="Basic residues" evidence="1">
    <location>
        <begin position="102"/>
        <end position="116"/>
    </location>
</feature>
<reference evidence="2 3" key="1">
    <citation type="submission" date="2023-04" db="EMBL/GenBank/DDBJ databases">
        <title>Forest soil microbial communities from Buena Vista Peninsula, Colon Province, Panama.</title>
        <authorList>
            <person name="Bouskill N."/>
        </authorList>
    </citation>
    <scope>NUCLEOTIDE SEQUENCE [LARGE SCALE GENOMIC DNA]</scope>
    <source>
        <strain evidence="2 3">CFH S0262</strain>
    </source>
</reference>
<comment type="caution">
    <text evidence="2">The sequence shown here is derived from an EMBL/GenBank/DDBJ whole genome shotgun (WGS) entry which is preliminary data.</text>
</comment>
<dbReference type="Proteomes" id="UP001160334">
    <property type="component" value="Unassembled WGS sequence"/>
</dbReference>
<evidence type="ECO:0000313" key="3">
    <source>
        <dbReference type="Proteomes" id="UP001160334"/>
    </source>
</evidence>
<keyword evidence="3" id="KW-1185">Reference proteome</keyword>
<accession>A0ABT6MJF3</accession>
<name>A0ABT6MJF3_9NOCA</name>
<organism evidence="2 3">
    <name type="scientific">Prescottella agglutinans</name>
    <dbReference type="NCBI Taxonomy" id="1644129"/>
    <lineage>
        <taxon>Bacteria</taxon>
        <taxon>Bacillati</taxon>
        <taxon>Actinomycetota</taxon>
        <taxon>Actinomycetes</taxon>
        <taxon>Mycobacteriales</taxon>
        <taxon>Nocardiaceae</taxon>
        <taxon>Prescottella</taxon>
    </lineage>
</organism>